<dbReference type="RefSeq" id="WP_241444668.1">
    <property type="nucleotide sequence ID" value="NZ_JAKZHW010000001.1"/>
</dbReference>
<organism evidence="1 2">
    <name type="scientific">Sphingomonas telluris</name>
    <dbReference type="NCBI Taxonomy" id="2907998"/>
    <lineage>
        <taxon>Bacteria</taxon>
        <taxon>Pseudomonadati</taxon>
        <taxon>Pseudomonadota</taxon>
        <taxon>Alphaproteobacteria</taxon>
        <taxon>Sphingomonadales</taxon>
        <taxon>Sphingomonadaceae</taxon>
        <taxon>Sphingomonas</taxon>
    </lineage>
</organism>
<dbReference type="Proteomes" id="UP001203058">
    <property type="component" value="Unassembled WGS sequence"/>
</dbReference>
<proteinExistence type="predicted"/>
<dbReference type="InterPro" id="IPR032609">
    <property type="entry name" value="DUF4893"/>
</dbReference>
<sequence length="205" mass="22753">MRLILAAISLVLLSGCAEFESRGVIAQPTRDWRTVVTDVDRTKLRDWRTAFVEALQDARNGGFSAEIEKEGVLLNPDAALGGPIPDGDYRCRVIKLGAKSGGMLNYVGYPYFNCRVSRNGQQQDFAKLSGSQRQVGSLFPGDQLRQVFLGTLVLGDEARAFQYGRDTDRDVAGYVERIGDSRWRLIMPRPAYESVMDVMELVPAS</sequence>
<keyword evidence="2" id="KW-1185">Reference proteome</keyword>
<dbReference type="EMBL" id="JAKZHW010000001">
    <property type="protein sequence ID" value="MCH8614533.1"/>
    <property type="molecule type" value="Genomic_DNA"/>
</dbReference>
<evidence type="ECO:0000313" key="2">
    <source>
        <dbReference type="Proteomes" id="UP001203058"/>
    </source>
</evidence>
<gene>
    <name evidence="1" type="ORF">LZ016_00215</name>
</gene>
<protein>
    <submittedName>
        <fullName evidence="1">DUF4893 domain-containing protein</fullName>
    </submittedName>
</protein>
<dbReference type="PROSITE" id="PS51257">
    <property type="entry name" value="PROKAR_LIPOPROTEIN"/>
    <property type="match status" value="1"/>
</dbReference>
<evidence type="ECO:0000313" key="1">
    <source>
        <dbReference type="EMBL" id="MCH8614533.1"/>
    </source>
</evidence>
<comment type="caution">
    <text evidence="1">The sequence shown here is derived from an EMBL/GenBank/DDBJ whole genome shotgun (WGS) entry which is preliminary data.</text>
</comment>
<reference evidence="1 2" key="1">
    <citation type="submission" date="2022-03" db="EMBL/GenBank/DDBJ databases">
        <authorList>
            <person name="Jo J.-H."/>
            <person name="Im W.-T."/>
        </authorList>
    </citation>
    <scope>NUCLEOTIDE SEQUENCE [LARGE SCALE GENOMIC DNA]</scope>
    <source>
        <strain evidence="1 2">SM33</strain>
    </source>
</reference>
<name>A0ABS9VHT1_9SPHN</name>
<dbReference type="Pfam" id="PF16233">
    <property type="entry name" value="DUF4893"/>
    <property type="match status" value="1"/>
</dbReference>
<accession>A0ABS9VHT1</accession>